<evidence type="ECO:0000313" key="2">
    <source>
        <dbReference type="EMBL" id="CAF4956608.1"/>
    </source>
</evidence>
<dbReference type="AlphaFoldDB" id="A0A821UXE3"/>
<feature type="non-terminal residue" evidence="1">
    <location>
        <position position="55"/>
    </location>
</feature>
<sequence>MEGHLPCLKFIVSINRDITAVLGARNDHGDTPKALAEQFFKEDCCTYLNALEWEQ</sequence>
<keyword evidence="3" id="KW-1185">Reference proteome</keyword>
<evidence type="ECO:0000313" key="1">
    <source>
        <dbReference type="EMBL" id="CAF4896467.1"/>
    </source>
</evidence>
<evidence type="ECO:0000313" key="3">
    <source>
        <dbReference type="Proteomes" id="UP000663873"/>
    </source>
</evidence>
<comment type="caution">
    <text evidence="1">The sequence shown here is derived from an EMBL/GenBank/DDBJ whole genome shotgun (WGS) entry which is preliminary data.</text>
</comment>
<dbReference type="EMBL" id="CAJOBP010094072">
    <property type="protein sequence ID" value="CAF4956608.1"/>
    <property type="molecule type" value="Genomic_DNA"/>
</dbReference>
<dbReference type="Proteomes" id="UP000663873">
    <property type="component" value="Unassembled WGS sequence"/>
</dbReference>
<proteinExistence type="predicted"/>
<protein>
    <submittedName>
        <fullName evidence="1">Uncharacterized protein</fullName>
    </submittedName>
</protein>
<organism evidence="1 3">
    <name type="scientific">Rotaria socialis</name>
    <dbReference type="NCBI Taxonomy" id="392032"/>
    <lineage>
        <taxon>Eukaryota</taxon>
        <taxon>Metazoa</taxon>
        <taxon>Spiralia</taxon>
        <taxon>Gnathifera</taxon>
        <taxon>Rotifera</taxon>
        <taxon>Eurotatoria</taxon>
        <taxon>Bdelloidea</taxon>
        <taxon>Philodinida</taxon>
        <taxon>Philodinidae</taxon>
        <taxon>Rotaria</taxon>
    </lineage>
</organism>
<gene>
    <name evidence="1" type="ORF">UJA718_LOCUS45312</name>
    <name evidence="2" type="ORF">UJA718_LOCUS48018</name>
</gene>
<name>A0A821UXE3_9BILA</name>
<dbReference type="EMBL" id="CAJOBP010075268">
    <property type="protein sequence ID" value="CAF4896467.1"/>
    <property type="molecule type" value="Genomic_DNA"/>
</dbReference>
<accession>A0A821UXE3</accession>
<reference evidence="1" key="1">
    <citation type="submission" date="2021-02" db="EMBL/GenBank/DDBJ databases">
        <authorList>
            <person name="Nowell W R."/>
        </authorList>
    </citation>
    <scope>NUCLEOTIDE SEQUENCE</scope>
</reference>